<evidence type="ECO:0000313" key="3">
    <source>
        <dbReference type="Proteomes" id="UP001054945"/>
    </source>
</evidence>
<feature type="compositionally biased region" description="Low complexity" evidence="1">
    <location>
        <begin position="64"/>
        <end position="79"/>
    </location>
</feature>
<comment type="caution">
    <text evidence="2">The sequence shown here is derived from an EMBL/GenBank/DDBJ whole genome shotgun (WGS) entry which is preliminary data.</text>
</comment>
<proteinExistence type="predicted"/>
<sequence length="127" mass="14279">MEVRQSCPSLWEIWCRKDHSSLYQLHLWLVGIIFEDLCSVFRKGLGVESSERDDQPIILGGEFSSSSTTATSPSPGGSPQTYEIRLICQQRFSSHPSSSTPTTEKMAHPRANTPLRDGIVFWELPIL</sequence>
<dbReference type="AlphaFoldDB" id="A0AAV4THF7"/>
<evidence type="ECO:0000256" key="1">
    <source>
        <dbReference type="SAM" id="MobiDB-lite"/>
    </source>
</evidence>
<evidence type="ECO:0000313" key="2">
    <source>
        <dbReference type="EMBL" id="GIY44327.1"/>
    </source>
</evidence>
<reference evidence="2 3" key="1">
    <citation type="submission" date="2021-06" db="EMBL/GenBank/DDBJ databases">
        <title>Caerostris extrusa draft genome.</title>
        <authorList>
            <person name="Kono N."/>
            <person name="Arakawa K."/>
        </authorList>
    </citation>
    <scope>NUCLEOTIDE SEQUENCE [LARGE SCALE GENOMIC DNA]</scope>
</reference>
<keyword evidence="3" id="KW-1185">Reference proteome</keyword>
<protein>
    <submittedName>
        <fullName evidence="2">Uncharacterized protein</fullName>
    </submittedName>
</protein>
<organism evidence="2 3">
    <name type="scientific">Caerostris extrusa</name>
    <name type="common">Bark spider</name>
    <name type="synonym">Caerostris bankana</name>
    <dbReference type="NCBI Taxonomy" id="172846"/>
    <lineage>
        <taxon>Eukaryota</taxon>
        <taxon>Metazoa</taxon>
        <taxon>Ecdysozoa</taxon>
        <taxon>Arthropoda</taxon>
        <taxon>Chelicerata</taxon>
        <taxon>Arachnida</taxon>
        <taxon>Araneae</taxon>
        <taxon>Araneomorphae</taxon>
        <taxon>Entelegynae</taxon>
        <taxon>Araneoidea</taxon>
        <taxon>Araneidae</taxon>
        <taxon>Caerostris</taxon>
    </lineage>
</organism>
<name>A0AAV4THF7_CAEEX</name>
<accession>A0AAV4THF7</accession>
<dbReference type="EMBL" id="BPLR01011127">
    <property type="protein sequence ID" value="GIY44327.1"/>
    <property type="molecule type" value="Genomic_DNA"/>
</dbReference>
<gene>
    <name evidence="2" type="ORF">CEXT_79931</name>
</gene>
<dbReference type="Proteomes" id="UP001054945">
    <property type="component" value="Unassembled WGS sequence"/>
</dbReference>
<feature type="region of interest" description="Disordered" evidence="1">
    <location>
        <begin position="47"/>
        <end position="80"/>
    </location>
</feature>